<feature type="binding site" evidence="14">
    <location>
        <position position="130"/>
    </location>
    <ligand>
        <name>GTP</name>
        <dbReference type="ChEBI" id="CHEBI:37565"/>
    </ligand>
</feature>
<evidence type="ECO:0000256" key="1">
    <source>
        <dbReference type="ARBA" id="ARBA00004395"/>
    </source>
</evidence>
<evidence type="ECO:0000256" key="5">
    <source>
        <dbReference type="ARBA" id="ARBA00022741"/>
    </source>
</evidence>
<dbReference type="Proteomes" id="UP001146793">
    <property type="component" value="Unassembled WGS sequence"/>
</dbReference>
<evidence type="ECO:0000256" key="13">
    <source>
        <dbReference type="PIRSR" id="PIRSR606687-1"/>
    </source>
</evidence>
<evidence type="ECO:0000313" key="18">
    <source>
        <dbReference type="EMBL" id="KAJ3435416.1"/>
    </source>
</evidence>
<evidence type="ECO:0000256" key="16">
    <source>
        <dbReference type="PIRSR" id="PIRSR606689-2"/>
    </source>
</evidence>
<name>A0AAV7Z3B7_9EUKA</name>
<dbReference type="AlphaFoldDB" id="A0AAV7Z3B7"/>
<proteinExistence type="inferred from homology"/>
<dbReference type="Pfam" id="PF00025">
    <property type="entry name" value="Arf"/>
    <property type="match status" value="1"/>
</dbReference>
<feature type="binding site" evidence="14">
    <location>
        <position position="129"/>
    </location>
    <ligand>
        <name>GTP</name>
        <dbReference type="ChEBI" id="CHEBI:37565"/>
    </ligand>
</feature>
<keyword evidence="11 15" id="KW-0342">GTP-binding</keyword>
<dbReference type="InterPro" id="IPR005225">
    <property type="entry name" value="Small_GTP-bd"/>
</dbReference>
<evidence type="ECO:0000256" key="3">
    <source>
        <dbReference type="ARBA" id="ARBA00007507"/>
    </source>
</evidence>
<dbReference type="SMART" id="SM00178">
    <property type="entry name" value="SAR"/>
    <property type="match status" value="1"/>
</dbReference>
<dbReference type="GO" id="GO:0000139">
    <property type="term" value="C:Golgi membrane"/>
    <property type="evidence" value="ECO:0007669"/>
    <property type="project" value="UniProtKB-SubCell"/>
</dbReference>
<evidence type="ECO:0000256" key="2">
    <source>
        <dbReference type="ARBA" id="ARBA00004406"/>
    </source>
</evidence>
<keyword evidence="4 17" id="KW-0813">Transport</keyword>
<sequence>MFLINWFRDVLNWFGLGKKSAKIVFLGLDNAGKTTLLHVLKDNVLQIHEPTLQPTMEEIEIGNIKFDAFDLGGHKEARRIWQKYYATVDAVIFMIDVAKKTRLKEAKMELNSLLKCEVLDTIPFLILGNKIDKKKALSEEEIRIELGLPFSQSNYLSKNKNIRPLELFMCSVKERMGFKEGFQWLGKQL</sequence>
<keyword evidence="10 17" id="KW-0333">Golgi apparatus</keyword>
<feature type="binding site" evidence="14">
    <location>
        <position position="34"/>
    </location>
    <ligand>
        <name>GTP</name>
        <dbReference type="ChEBI" id="CHEBI:37565"/>
    </ligand>
</feature>
<dbReference type="PROSITE" id="PS51417">
    <property type="entry name" value="ARF"/>
    <property type="match status" value="1"/>
</dbReference>
<comment type="caution">
    <text evidence="18">The sequence shown here is derived from an EMBL/GenBank/DDBJ whole genome shotgun (WGS) entry which is preliminary data.</text>
</comment>
<feature type="binding site" evidence="16">
    <location>
        <position position="34"/>
    </location>
    <ligand>
        <name>Mg(2+)</name>
        <dbReference type="ChEBI" id="CHEBI:18420"/>
    </ligand>
</feature>
<dbReference type="PANTHER" id="PTHR45684">
    <property type="entry name" value="RE74312P"/>
    <property type="match status" value="1"/>
</dbReference>
<feature type="binding site" evidence="16">
    <location>
        <position position="51"/>
    </location>
    <ligand>
        <name>Mg(2+)</name>
        <dbReference type="ChEBI" id="CHEBI:18420"/>
    </ligand>
</feature>
<feature type="binding site" evidence="14">
    <location>
        <position position="33"/>
    </location>
    <ligand>
        <name>GTP</name>
        <dbReference type="ChEBI" id="CHEBI:37565"/>
    </ligand>
</feature>
<dbReference type="GO" id="GO:0003924">
    <property type="term" value="F:GTPase activity"/>
    <property type="evidence" value="ECO:0007669"/>
    <property type="project" value="InterPro"/>
</dbReference>
<evidence type="ECO:0000256" key="9">
    <source>
        <dbReference type="ARBA" id="ARBA00022927"/>
    </source>
</evidence>
<feature type="binding site" evidence="13">
    <location>
        <position position="29"/>
    </location>
    <ligand>
        <name>Mg(2+)</name>
        <dbReference type="ChEBI" id="CHEBI:18420"/>
    </ligand>
</feature>
<evidence type="ECO:0000313" key="20">
    <source>
        <dbReference type="Proteomes" id="UP001146793"/>
    </source>
</evidence>
<dbReference type="GO" id="GO:0006886">
    <property type="term" value="P:intracellular protein transport"/>
    <property type="evidence" value="ECO:0007669"/>
    <property type="project" value="InterPro"/>
</dbReference>
<dbReference type="Proteomes" id="UP001150062">
    <property type="component" value="Unassembled WGS sequence"/>
</dbReference>
<keyword evidence="5 14" id="KW-0547">Nucleotide-binding</keyword>
<evidence type="ECO:0000256" key="14">
    <source>
        <dbReference type="PIRSR" id="PIRSR606687-2"/>
    </source>
</evidence>
<evidence type="ECO:0000256" key="6">
    <source>
        <dbReference type="ARBA" id="ARBA00022801"/>
    </source>
</evidence>
<evidence type="ECO:0000256" key="8">
    <source>
        <dbReference type="ARBA" id="ARBA00022892"/>
    </source>
</evidence>
<dbReference type="NCBIfam" id="TIGR00231">
    <property type="entry name" value="small_GTP"/>
    <property type="match status" value="1"/>
</dbReference>
<evidence type="ECO:0000256" key="4">
    <source>
        <dbReference type="ARBA" id="ARBA00022448"/>
    </source>
</evidence>
<protein>
    <submittedName>
        <fullName evidence="18">Uncharacterized protein</fullName>
    </submittedName>
</protein>
<keyword evidence="13" id="KW-0479">Metal-binding</keyword>
<comment type="subcellular location">
    <subcellularLocation>
        <location evidence="2">Endoplasmic reticulum membrane</location>
        <topology evidence="2">Peripheral membrane protein</topology>
    </subcellularLocation>
    <subcellularLocation>
        <location evidence="1">Golgi apparatus membrane</location>
        <topology evidence="1">Peripheral membrane protein</topology>
    </subcellularLocation>
</comment>
<comment type="similarity">
    <text evidence="3 17">Belongs to the small GTPase superfamily. SAR1 family.</text>
</comment>
<feature type="binding site" evidence="14">
    <location>
        <position position="172"/>
    </location>
    <ligand>
        <name>GTP</name>
        <dbReference type="ChEBI" id="CHEBI:37565"/>
    </ligand>
</feature>
<feature type="binding site" evidence="15">
    <location>
        <begin position="27"/>
        <end position="34"/>
    </location>
    <ligand>
        <name>GTP</name>
        <dbReference type="ChEBI" id="CHEBI:37565"/>
    </ligand>
</feature>
<dbReference type="PROSITE" id="PS51422">
    <property type="entry name" value="SAR1"/>
    <property type="match status" value="1"/>
</dbReference>
<keyword evidence="6" id="KW-0378">Hydrolase</keyword>
<evidence type="ECO:0000256" key="17">
    <source>
        <dbReference type="RuleBase" id="RU003926"/>
    </source>
</evidence>
<keyword evidence="12" id="KW-0472">Membrane</keyword>
<dbReference type="EMBL" id="JANTQA010000040">
    <property type="protein sequence ID" value="KAJ3435416.1"/>
    <property type="molecule type" value="Genomic_DNA"/>
</dbReference>
<dbReference type="EMBL" id="JAOAOG010000122">
    <property type="protein sequence ID" value="KAJ6247679.1"/>
    <property type="molecule type" value="Genomic_DNA"/>
</dbReference>
<keyword evidence="13" id="KW-0460">Magnesium</keyword>
<dbReference type="GO" id="GO:0016192">
    <property type="term" value="P:vesicle-mediated transport"/>
    <property type="evidence" value="ECO:0007669"/>
    <property type="project" value="UniProtKB-KW"/>
</dbReference>
<evidence type="ECO:0000256" key="10">
    <source>
        <dbReference type="ARBA" id="ARBA00023034"/>
    </source>
</evidence>
<dbReference type="GO" id="GO:0005525">
    <property type="term" value="F:GTP binding"/>
    <property type="evidence" value="ECO:0007669"/>
    <property type="project" value="UniProtKB-KW"/>
</dbReference>
<keyword evidence="21" id="KW-1185">Reference proteome</keyword>
<dbReference type="Gene3D" id="3.40.50.300">
    <property type="entry name" value="P-loop containing nucleotide triphosphate hydrolases"/>
    <property type="match status" value="1"/>
</dbReference>
<organism evidence="18 20">
    <name type="scientific">Anaeramoeba flamelloides</name>
    <dbReference type="NCBI Taxonomy" id="1746091"/>
    <lineage>
        <taxon>Eukaryota</taxon>
        <taxon>Metamonada</taxon>
        <taxon>Anaeramoebidae</taxon>
        <taxon>Anaeramoeba</taxon>
    </lineage>
</organism>
<evidence type="ECO:0000256" key="11">
    <source>
        <dbReference type="ARBA" id="ARBA00023134"/>
    </source>
</evidence>
<evidence type="ECO:0000256" key="12">
    <source>
        <dbReference type="ARBA" id="ARBA00023136"/>
    </source>
</evidence>
<dbReference type="InterPro" id="IPR006689">
    <property type="entry name" value="Small_GTPase_ARF/SAR"/>
</dbReference>
<evidence type="ECO:0000256" key="15">
    <source>
        <dbReference type="PIRSR" id="PIRSR606689-1"/>
    </source>
</evidence>
<accession>A0AAV7Z3B7</accession>
<dbReference type="GO" id="GO:0005789">
    <property type="term" value="C:endoplasmic reticulum membrane"/>
    <property type="evidence" value="ECO:0007669"/>
    <property type="project" value="UniProtKB-SubCell"/>
</dbReference>
<evidence type="ECO:0000313" key="21">
    <source>
        <dbReference type="Proteomes" id="UP001150062"/>
    </source>
</evidence>
<evidence type="ECO:0000256" key="7">
    <source>
        <dbReference type="ARBA" id="ARBA00022824"/>
    </source>
</evidence>
<dbReference type="FunFam" id="3.40.50.300:FF:000161">
    <property type="entry name" value="Small COPII coat GTPase"/>
    <property type="match status" value="1"/>
</dbReference>
<evidence type="ECO:0000313" key="19">
    <source>
        <dbReference type="EMBL" id="KAJ6247679.1"/>
    </source>
</evidence>
<reference evidence="18" key="2">
    <citation type="submission" date="2022-08" db="EMBL/GenBank/DDBJ databases">
        <title>Novel sulphate-reducing endosymbionts in the free-living metamonad Anaeramoeba.</title>
        <authorList>
            <person name="Jerlstrom-Hultqvist J."/>
            <person name="Cepicka I."/>
            <person name="Gallot-Lavallee L."/>
            <person name="Salas-Leiva D."/>
            <person name="Curtis B.A."/>
            <person name="Zahonova K."/>
            <person name="Pipaliya S."/>
            <person name="Dacks J."/>
            <person name="Roger A.J."/>
        </authorList>
    </citation>
    <scope>NUCLEOTIDE SEQUENCE</scope>
    <source>
        <strain evidence="18">Busselton2</strain>
    </source>
</reference>
<dbReference type="PROSITE" id="PS51419">
    <property type="entry name" value="RAB"/>
    <property type="match status" value="1"/>
</dbReference>
<dbReference type="CDD" id="cd00879">
    <property type="entry name" value="Sar1"/>
    <property type="match status" value="1"/>
</dbReference>
<gene>
    <name evidence="18" type="ORF">M0812_19604</name>
    <name evidence="19" type="ORF">M0813_18313</name>
</gene>
<dbReference type="InterPro" id="IPR006687">
    <property type="entry name" value="Small_GTPase_SAR1"/>
</dbReference>
<feature type="binding site" evidence="14">
    <location>
        <position position="132"/>
    </location>
    <ligand>
        <name>GTP</name>
        <dbReference type="ChEBI" id="CHEBI:37565"/>
    </ligand>
</feature>
<keyword evidence="9 17" id="KW-0653">Protein transport</keyword>
<keyword evidence="8 17" id="KW-0931">ER-Golgi transport</keyword>
<dbReference type="PRINTS" id="PR00328">
    <property type="entry name" value="SAR1GTPBP"/>
</dbReference>
<feature type="binding site" evidence="14">
    <location>
        <position position="35"/>
    </location>
    <ligand>
        <name>GTP</name>
        <dbReference type="ChEBI" id="CHEBI:37565"/>
    </ligand>
</feature>
<feature type="binding site" evidence="14">
    <location>
        <position position="32"/>
    </location>
    <ligand>
        <name>GTP</name>
        <dbReference type="ChEBI" id="CHEBI:37565"/>
    </ligand>
</feature>
<dbReference type="GO" id="GO:0046872">
    <property type="term" value="F:metal ion binding"/>
    <property type="evidence" value="ECO:0007669"/>
    <property type="project" value="UniProtKB-KW"/>
</dbReference>
<dbReference type="SUPFAM" id="SSF52540">
    <property type="entry name" value="P-loop containing nucleoside triphosphate hydrolases"/>
    <property type="match status" value="1"/>
</dbReference>
<dbReference type="SMART" id="SM00177">
    <property type="entry name" value="ARF"/>
    <property type="match status" value="1"/>
</dbReference>
<feature type="binding site" evidence="15">
    <location>
        <position position="73"/>
    </location>
    <ligand>
        <name>GTP</name>
        <dbReference type="ChEBI" id="CHEBI:37565"/>
    </ligand>
</feature>
<dbReference type="InterPro" id="IPR027417">
    <property type="entry name" value="P-loop_NTPase"/>
</dbReference>
<reference evidence="19" key="1">
    <citation type="submission" date="2022-08" db="EMBL/GenBank/DDBJ databases">
        <title>Novel sulfate-reducing endosymbionts in the free-living metamonad Anaeramoeba.</title>
        <authorList>
            <person name="Jerlstrom-Hultqvist J."/>
            <person name="Cepicka I."/>
            <person name="Gallot-Lavallee L."/>
            <person name="Salas-Leiva D."/>
            <person name="Curtis B.A."/>
            <person name="Zahonova K."/>
            <person name="Pipaliya S."/>
            <person name="Dacks J."/>
            <person name="Roger A.J."/>
        </authorList>
    </citation>
    <scope>NUCLEOTIDE SEQUENCE</scope>
    <source>
        <strain evidence="19">Schooner1</strain>
    </source>
</reference>
<feature type="binding site" evidence="14">
    <location>
        <position position="30"/>
    </location>
    <ligand>
        <name>GTP</name>
        <dbReference type="ChEBI" id="CHEBI:37565"/>
    </ligand>
</feature>
<keyword evidence="7 17" id="KW-0256">Endoplasmic reticulum</keyword>
<feature type="binding site" evidence="15">
    <location>
        <begin position="129"/>
        <end position="132"/>
    </location>
    <ligand>
        <name>GTP</name>
        <dbReference type="ChEBI" id="CHEBI:37565"/>
    </ligand>
</feature>